<reference evidence="4" key="2">
    <citation type="journal article" date="2009" name="Genome Res.">
        <title>Comparative genomic analyses of the human fungal pathogens Coccidioides and their relatives.</title>
        <authorList>
            <person name="Sharpton T.J."/>
            <person name="Stajich J.E."/>
            <person name="Rounsley S.D."/>
            <person name="Gardner M.J."/>
            <person name="Wortman J.R."/>
            <person name="Jordar V.S."/>
            <person name="Maiti R."/>
            <person name="Kodira C.D."/>
            <person name="Neafsey D.E."/>
            <person name="Zeng Q."/>
            <person name="Hung C.-Y."/>
            <person name="McMahan C."/>
            <person name="Muszewska A."/>
            <person name="Grynberg M."/>
            <person name="Mandel M.A."/>
            <person name="Kellner E.M."/>
            <person name="Barker B.M."/>
            <person name="Galgiani J.N."/>
            <person name="Orbach M.J."/>
            <person name="Kirkland T.N."/>
            <person name="Cole G.T."/>
            <person name="Henn M.R."/>
            <person name="Birren B.W."/>
            <person name="Taylor J.W."/>
        </authorList>
    </citation>
    <scope>NUCLEOTIDE SEQUENCE [LARGE SCALE GENOMIC DNA]</scope>
    <source>
        <strain evidence="4">RMSCC 3488</strain>
    </source>
</reference>
<dbReference type="AlphaFoldDB" id="A0A0J6F7M1"/>
<gene>
    <name evidence="3" type="ORF">CPAG_01646</name>
</gene>
<feature type="compositionally biased region" description="Basic and acidic residues" evidence="1">
    <location>
        <begin position="102"/>
        <end position="112"/>
    </location>
</feature>
<keyword evidence="2" id="KW-0812">Transmembrane</keyword>
<keyword evidence="2" id="KW-0472">Membrane</keyword>
<dbReference type="VEuPathDB" id="FungiDB:CPAG_01646"/>
<feature type="region of interest" description="Disordered" evidence="1">
    <location>
        <begin position="134"/>
        <end position="159"/>
    </location>
</feature>
<dbReference type="EMBL" id="DS268109">
    <property type="protein sequence ID" value="KMM65295.1"/>
    <property type="molecule type" value="Genomic_DNA"/>
</dbReference>
<feature type="transmembrane region" description="Helical" evidence="2">
    <location>
        <begin position="173"/>
        <end position="198"/>
    </location>
</feature>
<protein>
    <recommendedName>
        <fullName evidence="5">Mcm2 3 5 family protein</fullName>
    </recommendedName>
</protein>
<keyword evidence="2" id="KW-1133">Transmembrane helix</keyword>
<reference evidence="3 4" key="1">
    <citation type="submission" date="2007-06" db="EMBL/GenBank/DDBJ databases">
        <title>The Genome Sequence of Coccidioides posadasii RMSCC_3488.</title>
        <authorList>
            <consortium name="Coccidioides Genome Resources Consortium"/>
            <consortium name="The Broad Institute Genome Sequencing Platform"/>
            <person name="Henn M.R."/>
            <person name="Sykes S."/>
            <person name="Young S."/>
            <person name="Jaffe D."/>
            <person name="Berlin A."/>
            <person name="Alvarez P."/>
            <person name="Butler J."/>
            <person name="Gnerre S."/>
            <person name="Grabherr M."/>
            <person name="Mauceli E."/>
            <person name="Brockman W."/>
            <person name="Kodira C."/>
            <person name="Alvarado L."/>
            <person name="Zeng Q."/>
            <person name="Crawford M."/>
            <person name="Antoine C."/>
            <person name="Devon K."/>
            <person name="Galgiani J."/>
            <person name="Orsborn K."/>
            <person name="Lewis M.L."/>
            <person name="Nusbaum C."/>
            <person name="Galagan J."/>
            <person name="Birren B."/>
        </authorList>
    </citation>
    <scope>NUCLEOTIDE SEQUENCE [LARGE SCALE GENOMIC DNA]</scope>
    <source>
        <strain evidence="3 4">RMSCC 3488</strain>
    </source>
</reference>
<feature type="compositionally biased region" description="Polar residues" evidence="1">
    <location>
        <begin position="134"/>
        <end position="143"/>
    </location>
</feature>
<dbReference type="OrthoDB" id="4721035at2759"/>
<feature type="transmembrane region" description="Helical" evidence="2">
    <location>
        <begin position="750"/>
        <end position="771"/>
    </location>
</feature>
<evidence type="ECO:0000313" key="3">
    <source>
        <dbReference type="EMBL" id="KMM65295.1"/>
    </source>
</evidence>
<evidence type="ECO:0000313" key="4">
    <source>
        <dbReference type="Proteomes" id="UP000054567"/>
    </source>
</evidence>
<organism evidence="3 4">
    <name type="scientific">Coccidioides posadasii RMSCC 3488</name>
    <dbReference type="NCBI Taxonomy" id="454284"/>
    <lineage>
        <taxon>Eukaryota</taxon>
        <taxon>Fungi</taxon>
        <taxon>Dikarya</taxon>
        <taxon>Ascomycota</taxon>
        <taxon>Pezizomycotina</taxon>
        <taxon>Eurotiomycetes</taxon>
        <taxon>Eurotiomycetidae</taxon>
        <taxon>Onygenales</taxon>
        <taxon>Onygenaceae</taxon>
        <taxon>Coccidioides</taxon>
    </lineage>
</organism>
<accession>A0A0J6F7M1</accession>
<evidence type="ECO:0000256" key="2">
    <source>
        <dbReference type="SAM" id="Phobius"/>
    </source>
</evidence>
<feature type="transmembrane region" description="Helical" evidence="2">
    <location>
        <begin position="219"/>
        <end position="244"/>
    </location>
</feature>
<evidence type="ECO:0000256" key="1">
    <source>
        <dbReference type="SAM" id="MobiDB-lite"/>
    </source>
</evidence>
<proteinExistence type="predicted"/>
<evidence type="ECO:0008006" key="5">
    <source>
        <dbReference type="Google" id="ProtNLM"/>
    </source>
</evidence>
<feature type="region of interest" description="Disordered" evidence="1">
    <location>
        <begin position="1"/>
        <end position="62"/>
    </location>
</feature>
<dbReference type="Proteomes" id="UP000054567">
    <property type="component" value="Unassembled WGS sequence"/>
</dbReference>
<feature type="transmembrane region" description="Helical" evidence="2">
    <location>
        <begin position="282"/>
        <end position="305"/>
    </location>
</feature>
<sequence length="882" mass="96548">MESPPEPSSRPTISQPDAVFSRGRNPDLSRSPYERIPSVDDTRHRRTSHSISPERALHANPSSMVGLGLGSYGDAFSNVFDNGSDQRSRNQSSSSSNALHGQGRDSPDDLIHTSRNTPSEAYLLSSYPIHLESSPTLVHNTPTSNPPGEGGRGHSGNIKCSSRKNVVQRRTSWLSISILILAFYSTAFSGIYLVVACVKPRYGRRVGTDGGLSPSTASLLSALFAKTIELSFVTVFVAFLGQVLSRRALAKRSPGISIADMSMRSWIMQPGTLLTHWENVRYSAMTILGMAALTTAWMAMLYTTAAETLVSPKLKFGPTEDTTLYGQVASKFANKDYLANKCLTPITPEMDPLEYGGTCMQLTHVGHSYHNYQQYLADWATISRSGNLSSRALSERPYPTGTWYDNTTVSGEWIDVQNMTELSRKHGRMVNIATAAMPHAGVFIASRDPRNKLRQPSDFAGFGEFYISASVASPAIQVTCVGMTEDELTPIIYSKWPYAQKLNFSAWPASAPSDIPTSPDMLNETVVDDIFGFGKKGDQQAPIFPRLPAPYNTIVNGSGRYPLHSVYLLGASPPSETSSPYVLCSIKGGTTSKCSTQYHAAASGGKMGVNCEDKDDELAYHRTAHKSKPFLIDPDWKNVASNWVNSVSLGTGITDGHSSNARLLMQLTGGFKNETKEYSLNPRLPSLAEALAAMGSSTLLESTEGATFSQYWEYGESPVIEDGKTVYEDFPATIRVSEYASGGTYSWQKIFYIVLVHVFLTNLVCLAYMYFDIRGTQVTDFTEPQNIFALALNSPSSVRLQGACGAGPEGRQLSERWRIEMDEDDEHYYITGKEGHERSRNQAPGHDAAGDVEGSPQKSSLSPAVAEYRKLQKSRHSFTLLS</sequence>
<feature type="region of interest" description="Disordered" evidence="1">
    <location>
        <begin position="834"/>
        <end position="863"/>
    </location>
</feature>
<reference evidence="4" key="3">
    <citation type="journal article" date="2010" name="Genome Res.">
        <title>Population genomic sequencing of Coccidioides fungi reveals recent hybridization and transposon control.</title>
        <authorList>
            <person name="Neafsey D.E."/>
            <person name="Barker B.M."/>
            <person name="Sharpton T.J."/>
            <person name="Stajich J.E."/>
            <person name="Park D.J."/>
            <person name="Whiston E."/>
            <person name="Hung C.-Y."/>
            <person name="McMahan C."/>
            <person name="White J."/>
            <person name="Sykes S."/>
            <person name="Heiman D."/>
            <person name="Young S."/>
            <person name="Zeng Q."/>
            <person name="Abouelleil A."/>
            <person name="Aftuck L."/>
            <person name="Bessette D."/>
            <person name="Brown A."/>
            <person name="FitzGerald M."/>
            <person name="Lui A."/>
            <person name="Macdonald J.P."/>
            <person name="Priest M."/>
            <person name="Orbach M.J."/>
            <person name="Galgiani J.N."/>
            <person name="Kirkland T.N."/>
            <person name="Cole G.T."/>
            <person name="Birren B.W."/>
            <person name="Henn M.R."/>
            <person name="Taylor J.W."/>
            <person name="Rounsley S.D."/>
        </authorList>
    </citation>
    <scope>NUCLEOTIDE SEQUENCE [LARGE SCALE GENOMIC DNA]</scope>
    <source>
        <strain evidence="4">RMSCC 3488</strain>
    </source>
</reference>
<name>A0A0J6F7M1_COCPO</name>
<feature type="region of interest" description="Disordered" evidence="1">
    <location>
        <begin position="80"/>
        <end position="114"/>
    </location>
</feature>